<dbReference type="InterPro" id="IPR011032">
    <property type="entry name" value="GroES-like_sf"/>
</dbReference>
<keyword evidence="1" id="KW-0479">Metal-binding</keyword>
<proteinExistence type="predicted"/>
<comment type="caution">
    <text evidence="5">The sequence shown here is derived from an EMBL/GenBank/DDBJ whole genome shotgun (WGS) entry which is preliminary data.</text>
</comment>
<keyword evidence="2" id="KW-0862">Zinc</keyword>
<dbReference type="InterPro" id="IPR047109">
    <property type="entry name" value="CAD-like"/>
</dbReference>
<dbReference type="PANTHER" id="PTHR42683">
    <property type="entry name" value="ALDEHYDE REDUCTASE"/>
    <property type="match status" value="1"/>
</dbReference>
<name>A0A8K0KV73_9PEZI</name>
<dbReference type="Proteomes" id="UP000809789">
    <property type="component" value="Unassembled WGS sequence"/>
</dbReference>
<dbReference type="Pfam" id="PF08240">
    <property type="entry name" value="ADH_N"/>
    <property type="match status" value="1"/>
</dbReference>
<evidence type="ECO:0000259" key="4">
    <source>
        <dbReference type="Pfam" id="PF08240"/>
    </source>
</evidence>
<dbReference type="AlphaFoldDB" id="A0A8K0KV73"/>
<dbReference type="SUPFAM" id="SSF50129">
    <property type="entry name" value="GroES-like"/>
    <property type="match status" value="1"/>
</dbReference>
<dbReference type="GO" id="GO:0008270">
    <property type="term" value="F:zinc ion binding"/>
    <property type="evidence" value="ECO:0007669"/>
    <property type="project" value="InterPro"/>
</dbReference>
<evidence type="ECO:0000313" key="5">
    <source>
        <dbReference type="EMBL" id="KAG8624641.1"/>
    </source>
</evidence>
<reference evidence="5" key="1">
    <citation type="submission" date="2021-07" db="EMBL/GenBank/DDBJ databases">
        <title>Elsinoe batatas strain:CRI-CJ2 Genome sequencing and assembly.</title>
        <authorList>
            <person name="Huang L."/>
        </authorList>
    </citation>
    <scope>NUCLEOTIDE SEQUENCE</scope>
    <source>
        <strain evidence="5">CRI-CJ2</strain>
    </source>
</reference>
<dbReference type="Gene3D" id="3.40.50.720">
    <property type="entry name" value="NAD(P)-binding Rossmann-like Domain"/>
    <property type="match status" value="1"/>
</dbReference>
<organism evidence="5 6">
    <name type="scientific">Elsinoe batatas</name>
    <dbReference type="NCBI Taxonomy" id="2601811"/>
    <lineage>
        <taxon>Eukaryota</taxon>
        <taxon>Fungi</taxon>
        <taxon>Dikarya</taxon>
        <taxon>Ascomycota</taxon>
        <taxon>Pezizomycotina</taxon>
        <taxon>Dothideomycetes</taxon>
        <taxon>Dothideomycetidae</taxon>
        <taxon>Myriangiales</taxon>
        <taxon>Elsinoaceae</taxon>
        <taxon>Elsinoe</taxon>
    </lineage>
</organism>
<dbReference type="PROSITE" id="PS00059">
    <property type="entry name" value="ADH_ZINC"/>
    <property type="match status" value="1"/>
</dbReference>
<evidence type="ECO:0000256" key="2">
    <source>
        <dbReference type="ARBA" id="ARBA00022833"/>
    </source>
</evidence>
<evidence type="ECO:0000313" key="6">
    <source>
        <dbReference type="Proteomes" id="UP000809789"/>
    </source>
</evidence>
<evidence type="ECO:0000256" key="1">
    <source>
        <dbReference type="ARBA" id="ARBA00022723"/>
    </source>
</evidence>
<feature type="domain" description="Alcohol dehydrogenase-like N-terminal" evidence="4">
    <location>
        <begin position="36"/>
        <end position="86"/>
    </location>
</feature>
<sequence>MSSSELCESETHVLECFAFDPHEKKYTKLSTKRGIGPNDVLIKTTHSGLCYTDVHAKTRGCGLGHEGVGVVEKIGVAVKNLEAGDRLPDWFNVLPLLDRMARIVLMTIQNKPLSIPYMPFILPGHRIISSTEASRKNHLEMLEFAARNHIKP</sequence>
<protein>
    <recommendedName>
        <fullName evidence="4">Alcohol dehydrogenase-like N-terminal domain-containing protein</fullName>
    </recommendedName>
</protein>
<dbReference type="OrthoDB" id="1879366at2759"/>
<dbReference type="EMBL" id="JAESVG020000009">
    <property type="protein sequence ID" value="KAG8624641.1"/>
    <property type="molecule type" value="Genomic_DNA"/>
</dbReference>
<keyword evidence="6" id="KW-1185">Reference proteome</keyword>
<evidence type="ECO:0000256" key="3">
    <source>
        <dbReference type="ARBA" id="ARBA00023002"/>
    </source>
</evidence>
<accession>A0A8K0KV73</accession>
<dbReference type="InterPro" id="IPR002328">
    <property type="entry name" value="ADH_Zn_CS"/>
</dbReference>
<dbReference type="Gene3D" id="3.90.180.10">
    <property type="entry name" value="Medium-chain alcohol dehydrogenases, catalytic domain"/>
    <property type="match status" value="1"/>
</dbReference>
<dbReference type="InterPro" id="IPR013154">
    <property type="entry name" value="ADH-like_N"/>
</dbReference>
<keyword evidence="3" id="KW-0560">Oxidoreductase</keyword>
<dbReference type="GO" id="GO:0016616">
    <property type="term" value="F:oxidoreductase activity, acting on the CH-OH group of donors, NAD or NADP as acceptor"/>
    <property type="evidence" value="ECO:0007669"/>
    <property type="project" value="InterPro"/>
</dbReference>
<gene>
    <name evidence="5" type="ORF">KVT40_007708</name>
</gene>